<feature type="compositionally biased region" description="Basic and acidic residues" evidence="7">
    <location>
        <begin position="252"/>
        <end position="266"/>
    </location>
</feature>
<keyword evidence="3 5" id="KW-0863">Zinc-finger</keyword>
<evidence type="ECO:0000256" key="6">
    <source>
        <dbReference type="PROSITE-ProRule" id="PRU01263"/>
    </source>
</evidence>
<feature type="domain" description="ZAD" evidence="9">
    <location>
        <begin position="5"/>
        <end position="78"/>
    </location>
</feature>
<feature type="compositionally biased region" description="Polar residues" evidence="7">
    <location>
        <begin position="238"/>
        <end position="250"/>
    </location>
</feature>
<keyword evidence="4 6" id="KW-0862">Zinc</keyword>
<feature type="region of interest" description="Disordered" evidence="7">
    <location>
        <begin position="237"/>
        <end position="299"/>
    </location>
</feature>
<feature type="domain" description="C2H2-type" evidence="8">
    <location>
        <begin position="595"/>
        <end position="622"/>
    </location>
</feature>
<accession>A0A8W7MU07</accession>
<evidence type="ECO:0000256" key="7">
    <source>
        <dbReference type="SAM" id="MobiDB-lite"/>
    </source>
</evidence>
<evidence type="ECO:0000259" key="9">
    <source>
        <dbReference type="PROSITE" id="PS51915"/>
    </source>
</evidence>
<feature type="domain" description="C2H2-type" evidence="8">
    <location>
        <begin position="309"/>
        <end position="336"/>
    </location>
</feature>
<dbReference type="SMART" id="SM00868">
    <property type="entry name" value="zf-AD"/>
    <property type="match status" value="1"/>
</dbReference>
<evidence type="ECO:0000256" key="5">
    <source>
        <dbReference type="PROSITE-ProRule" id="PRU00042"/>
    </source>
</evidence>
<dbReference type="SUPFAM" id="SSF57716">
    <property type="entry name" value="Glucocorticoid receptor-like (DNA-binding domain)"/>
    <property type="match status" value="1"/>
</dbReference>
<proteinExistence type="predicted"/>
<feature type="binding site" evidence="6">
    <location>
        <position position="7"/>
    </location>
    <ligand>
        <name>Zn(2+)</name>
        <dbReference type="ChEBI" id="CHEBI:29105"/>
    </ligand>
</feature>
<dbReference type="PROSITE" id="PS51915">
    <property type="entry name" value="ZAD"/>
    <property type="match status" value="1"/>
</dbReference>
<protein>
    <submittedName>
        <fullName evidence="10">Uncharacterized protein</fullName>
    </submittedName>
</protein>
<dbReference type="PROSITE" id="PS00028">
    <property type="entry name" value="ZINC_FINGER_C2H2_1"/>
    <property type="match status" value="3"/>
</dbReference>
<dbReference type="RefSeq" id="XP_040171662.1">
    <property type="nucleotide sequence ID" value="XM_040315728.1"/>
</dbReference>
<name>A0A8W7MU07_ANOAR</name>
<keyword evidence="1 6" id="KW-0479">Metal-binding</keyword>
<dbReference type="KEGG" id="aara:120905061"/>
<feature type="domain" description="C2H2-type" evidence="8">
    <location>
        <begin position="359"/>
        <end position="382"/>
    </location>
</feature>
<dbReference type="InterPro" id="IPR012934">
    <property type="entry name" value="Znf_AD"/>
</dbReference>
<dbReference type="SMART" id="SM00355">
    <property type="entry name" value="ZnF_C2H2"/>
    <property type="match status" value="10"/>
</dbReference>
<dbReference type="InterPro" id="IPR036236">
    <property type="entry name" value="Znf_C2H2_sf"/>
</dbReference>
<feature type="domain" description="C2H2-type" evidence="8">
    <location>
        <begin position="439"/>
        <end position="457"/>
    </location>
</feature>
<keyword evidence="11" id="KW-1185">Reference proteome</keyword>
<dbReference type="EnsemblMetazoa" id="AARA018707-RA">
    <property type="protein sequence ID" value="AARA018707-PA"/>
    <property type="gene ID" value="AARA018707"/>
</dbReference>
<dbReference type="Gene3D" id="1.10.8.1320">
    <property type="match status" value="1"/>
</dbReference>
<dbReference type="InterPro" id="IPR013087">
    <property type="entry name" value="Znf_C2H2_type"/>
</dbReference>
<evidence type="ECO:0000256" key="1">
    <source>
        <dbReference type="ARBA" id="ARBA00022723"/>
    </source>
</evidence>
<dbReference type="Gene3D" id="3.40.1800.20">
    <property type="match status" value="1"/>
</dbReference>
<reference evidence="10" key="1">
    <citation type="submission" date="2022-08" db="UniProtKB">
        <authorList>
            <consortium name="EnsemblMetazoa"/>
        </authorList>
    </citation>
    <scope>IDENTIFICATION</scope>
    <source>
        <strain evidence="10">Dongola</strain>
    </source>
</reference>
<feature type="binding site" evidence="6">
    <location>
        <position position="54"/>
    </location>
    <ligand>
        <name>Zn(2+)</name>
        <dbReference type="ChEBI" id="CHEBI:29105"/>
    </ligand>
</feature>
<dbReference type="Pfam" id="PF00096">
    <property type="entry name" value="zf-C2H2"/>
    <property type="match status" value="3"/>
</dbReference>
<sequence length="636" mass="70989">MESMATCRLCLEQYSPKNSSFCILNEAFQAALQRVFPFEVHPEPNFPYYACGVCSGKIFNFHSYVGSVEENQRKLREGFLMLANGSESDCTTENDLKIRSDCVRIKESSPPLANDGRLDEVSVGGACVSKLEDDTGEKEMATKVVGFIDDIEVEEYIIQELIPEEIPNIRNCEEESVEPCEAAEDIVPVRSVSEHNDDAWNDAQNVASYTCSWCKRTFAKNSHICISYDYSAKKKLHNSSSRSRVQSNGNMGHKETPNASDRRECEALWSNVAEEASETGSRSPELRGPMLDSDASMRSRKAAANETSFSCDQCERTFASKKQRNDHRYHHTQTQCPICAKQIKRKYLASHVAAHEGAFRCEICMRTYSTRNHLRRHNAVKHYIRTTFPCALCKCSFPNASALIIHRQKMHRIQKCSGCNKMIGPAKMKDYLAAHEGAHRCGMCGRTFASKKGLKRHTQKAIPCSCPICKQVLSPGKAKKHLNAHKEPVLRCETCGKVRFTAKERLKLHIQKAVHCKDMDGNEGPTGKKGLALEATTTDAHVASFRCETCGKTFSKAQGLKTHTENATPCKCPICKKVLSSKKAKEHMEAHNGAFRCAKCGKTFASKCSWVNHSQRVNACKPQSKDCANNVGAILQ</sequence>
<feature type="binding site" evidence="6">
    <location>
        <position position="51"/>
    </location>
    <ligand>
        <name>Zn(2+)</name>
        <dbReference type="ChEBI" id="CHEBI:29105"/>
    </ligand>
</feature>
<dbReference type="GO" id="GO:0005634">
    <property type="term" value="C:nucleus"/>
    <property type="evidence" value="ECO:0007669"/>
    <property type="project" value="InterPro"/>
</dbReference>
<evidence type="ECO:0000313" key="11">
    <source>
        <dbReference type="Proteomes" id="UP000075840"/>
    </source>
</evidence>
<dbReference type="AlphaFoldDB" id="A0A8W7MU07"/>
<feature type="binding site" evidence="6">
    <location>
        <position position="10"/>
    </location>
    <ligand>
        <name>Zn(2+)</name>
        <dbReference type="ChEBI" id="CHEBI:29105"/>
    </ligand>
</feature>
<evidence type="ECO:0000256" key="2">
    <source>
        <dbReference type="ARBA" id="ARBA00022737"/>
    </source>
</evidence>
<dbReference type="Pfam" id="PF07776">
    <property type="entry name" value="zf-AD"/>
    <property type="match status" value="1"/>
</dbReference>
<dbReference type="Proteomes" id="UP000075840">
    <property type="component" value="Unassembled WGS sequence"/>
</dbReference>
<evidence type="ECO:0000259" key="8">
    <source>
        <dbReference type="PROSITE" id="PS50157"/>
    </source>
</evidence>
<dbReference type="Gene3D" id="3.30.160.60">
    <property type="entry name" value="Classic Zinc Finger"/>
    <property type="match status" value="3"/>
</dbReference>
<keyword evidence="2" id="KW-0677">Repeat</keyword>
<evidence type="ECO:0000313" key="10">
    <source>
        <dbReference type="EnsemblMetazoa" id="AARA018707-PA"/>
    </source>
</evidence>
<evidence type="ECO:0000256" key="4">
    <source>
        <dbReference type="ARBA" id="ARBA00022833"/>
    </source>
</evidence>
<dbReference type="GO" id="GO:0008270">
    <property type="term" value="F:zinc ion binding"/>
    <property type="evidence" value="ECO:0007669"/>
    <property type="project" value="UniProtKB-UniRule"/>
</dbReference>
<dbReference type="EMBL" id="APCN01002453">
    <property type="status" value="NOT_ANNOTATED_CDS"/>
    <property type="molecule type" value="Genomic_DNA"/>
</dbReference>
<evidence type="ECO:0000256" key="3">
    <source>
        <dbReference type="ARBA" id="ARBA00022771"/>
    </source>
</evidence>
<feature type="domain" description="C2H2-type" evidence="8">
    <location>
        <begin position="388"/>
        <end position="416"/>
    </location>
</feature>
<dbReference type="GeneID" id="120905061"/>
<organism evidence="10 11">
    <name type="scientific">Anopheles arabiensis</name>
    <name type="common">Mosquito</name>
    <dbReference type="NCBI Taxonomy" id="7173"/>
    <lineage>
        <taxon>Eukaryota</taxon>
        <taxon>Metazoa</taxon>
        <taxon>Ecdysozoa</taxon>
        <taxon>Arthropoda</taxon>
        <taxon>Hexapoda</taxon>
        <taxon>Insecta</taxon>
        <taxon>Pterygota</taxon>
        <taxon>Neoptera</taxon>
        <taxon>Endopterygota</taxon>
        <taxon>Diptera</taxon>
        <taxon>Nematocera</taxon>
        <taxon>Culicoidea</taxon>
        <taxon>Culicidae</taxon>
        <taxon>Anophelinae</taxon>
        <taxon>Anopheles</taxon>
    </lineage>
</organism>
<dbReference type="PROSITE" id="PS50157">
    <property type="entry name" value="ZINC_FINGER_C2H2_2"/>
    <property type="match status" value="6"/>
</dbReference>
<dbReference type="PANTHER" id="PTHR24409">
    <property type="entry name" value="ZINC FINGER PROTEIN 142"/>
    <property type="match status" value="1"/>
</dbReference>
<feature type="domain" description="C2H2-type" evidence="8">
    <location>
        <begin position="545"/>
        <end position="563"/>
    </location>
</feature>
<dbReference type="SUPFAM" id="SSF57667">
    <property type="entry name" value="beta-beta-alpha zinc fingers"/>
    <property type="match status" value="1"/>
</dbReference>